<evidence type="ECO:0000256" key="4">
    <source>
        <dbReference type="SAM" id="MobiDB-lite"/>
    </source>
</evidence>
<dbReference type="PRINTS" id="PR00053">
    <property type="entry name" value="FORKHEAD"/>
</dbReference>
<dbReference type="FunFam" id="1.10.10.10:FF:000135">
    <property type="entry name" value="forkhead box protein G1"/>
    <property type="match status" value="1"/>
</dbReference>
<evidence type="ECO:0000313" key="6">
    <source>
        <dbReference type="Ensembl" id="ENSMMOP00000006311.1"/>
    </source>
</evidence>
<dbReference type="Proteomes" id="UP000261620">
    <property type="component" value="Unplaced"/>
</dbReference>
<sequence>MDNMQDLETSDQLFHKSSFTTSSLLWRREGLMGERQSPSSSQKPRSSHPQKASQEDRADNKKCEKPKQCAKVQTIPLAANGKRFAHKEKATKGEGEEEGVDPKKPPFSYNALMMAIRQSPEQRLILNDIYEFIMGNFPYYRQNRQGWQNSIRHNLSVNKCFVKVPRHYDDSGKGNYWMLDPFIGGTSGKLQRRATSGPRAKLALKGGSGRLMSSSTSVTSAAAGPFYWPVPPFLSLQTPVRTSLSPGTYLSAHPRMPNPTTSLVSQQSRLSYTSSADATGDVLRWSQLRAVPSSPELSSLLTKDLLCEQTPATSFSPVSFSSLGLGLTECLRLCCRSYKMYVK</sequence>
<dbReference type="Pfam" id="PF00250">
    <property type="entry name" value="Forkhead"/>
    <property type="match status" value="1"/>
</dbReference>
<dbReference type="InterPro" id="IPR036388">
    <property type="entry name" value="WH-like_DNA-bd_sf"/>
</dbReference>
<name>A0A3Q3VU90_MOLML</name>
<dbReference type="PANTHER" id="PTHR46617:SF6">
    <property type="entry name" value="FORKHEAD BOX PROTEIN G1"/>
    <property type="match status" value="1"/>
</dbReference>
<dbReference type="STRING" id="94237.ENSMMOP00000006311"/>
<keyword evidence="3" id="KW-0539">Nucleus</keyword>
<dbReference type="InterPro" id="IPR001766">
    <property type="entry name" value="Fork_head_dom"/>
</dbReference>
<dbReference type="Gene3D" id="1.10.10.10">
    <property type="entry name" value="Winged helix-like DNA-binding domain superfamily/Winged helix DNA-binding domain"/>
    <property type="match status" value="1"/>
</dbReference>
<comment type="subcellular location">
    <subcellularLocation>
        <location evidence="3">Nucleus</location>
    </subcellularLocation>
</comment>
<evidence type="ECO:0000313" key="7">
    <source>
        <dbReference type="Proteomes" id="UP000261620"/>
    </source>
</evidence>
<dbReference type="InterPro" id="IPR036390">
    <property type="entry name" value="WH_DNA-bd_sf"/>
</dbReference>
<feature type="compositionally biased region" description="Low complexity" evidence="4">
    <location>
        <begin position="35"/>
        <end position="51"/>
    </location>
</feature>
<dbReference type="PANTHER" id="PTHR46617">
    <property type="entry name" value="FORKHEAD BOX PROTEIN G1"/>
    <property type="match status" value="1"/>
</dbReference>
<dbReference type="AlphaFoldDB" id="A0A3Q3VU90"/>
<dbReference type="InterPro" id="IPR030456">
    <property type="entry name" value="TF_fork_head_CS_2"/>
</dbReference>
<evidence type="ECO:0000259" key="5">
    <source>
        <dbReference type="PROSITE" id="PS50039"/>
    </source>
</evidence>
<reference evidence="6" key="2">
    <citation type="submission" date="2025-09" db="UniProtKB">
        <authorList>
            <consortium name="Ensembl"/>
        </authorList>
    </citation>
    <scope>IDENTIFICATION</scope>
</reference>
<protein>
    <recommendedName>
        <fullName evidence="2">Forkhead box protein G1</fullName>
    </recommendedName>
</protein>
<accession>A0A3Q3VU90</accession>
<dbReference type="SMART" id="SM00339">
    <property type="entry name" value="FH"/>
    <property type="match status" value="1"/>
</dbReference>
<keyword evidence="7" id="KW-1185">Reference proteome</keyword>
<proteinExistence type="predicted"/>
<dbReference type="InterPro" id="IPR047208">
    <property type="entry name" value="FOXG1"/>
</dbReference>
<reference evidence="6" key="1">
    <citation type="submission" date="2025-08" db="UniProtKB">
        <authorList>
            <consortium name="Ensembl"/>
        </authorList>
    </citation>
    <scope>IDENTIFICATION</scope>
</reference>
<feature type="region of interest" description="Disordered" evidence="4">
    <location>
        <begin position="26"/>
        <end position="104"/>
    </location>
</feature>
<feature type="compositionally biased region" description="Basic and acidic residues" evidence="4">
    <location>
        <begin position="53"/>
        <end position="67"/>
    </location>
</feature>
<evidence type="ECO:0000256" key="3">
    <source>
        <dbReference type="PROSITE-ProRule" id="PRU00089"/>
    </source>
</evidence>
<organism evidence="6 7">
    <name type="scientific">Mola mola</name>
    <name type="common">Ocean sunfish</name>
    <name type="synonym">Tetraodon mola</name>
    <dbReference type="NCBI Taxonomy" id="94237"/>
    <lineage>
        <taxon>Eukaryota</taxon>
        <taxon>Metazoa</taxon>
        <taxon>Chordata</taxon>
        <taxon>Craniata</taxon>
        <taxon>Vertebrata</taxon>
        <taxon>Euteleostomi</taxon>
        <taxon>Actinopterygii</taxon>
        <taxon>Neopterygii</taxon>
        <taxon>Teleostei</taxon>
        <taxon>Neoteleostei</taxon>
        <taxon>Acanthomorphata</taxon>
        <taxon>Eupercaria</taxon>
        <taxon>Tetraodontiformes</taxon>
        <taxon>Molidae</taxon>
        <taxon>Mola</taxon>
    </lineage>
</organism>
<feature type="compositionally biased region" description="Basic and acidic residues" evidence="4">
    <location>
        <begin position="87"/>
        <end position="104"/>
    </location>
</feature>
<evidence type="ECO:0000256" key="2">
    <source>
        <dbReference type="ARBA" id="ARBA00034868"/>
    </source>
</evidence>
<dbReference type="GO" id="GO:1990837">
    <property type="term" value="F:sequence-specific double-stranded DNA binding"/>
    <property type="evidence" value="ECO:0007669"/>
    <property type="project" value="TreeGrafter"/>
</dbReference>
<dbReference type="CDD" id="cd20021">
    <property type="entry name" value="FH_FOXG"/>
    <property type="match status" value="1"/>
</dbReference>
<dbReference type="Ensembl" id="ENSMMOT00000006425.1">
    <property type="protein sequence ID" value="ENSMMOP00000006311.1"/>
    <property type="gene ID" value="ENSMMOG00000004939.1"/>
</dbReference>
<feature type="domain" description="Fork-head" evidence="5">
    <location>
        <begin position="104"/>
        <end position="181"/>
    </location>
</feature>
<keyword evidence="1 3" id="KW-0238">DNA-binding</keyword>
<dbReference type="PROSITE" id="PS00658">
    <property type="entry name" value="FORK_HEAD_2"/>
    <property type="match status" value="1"/>
</dbReference>
<dbReference type="SUPFAM" id="SSF46785">
    <property type="entry name" value="Winged helix' DNA-binding domain"/>
    <property type="match status" value="1"/>
</dbReference>
<dbReference type="PROSITE" id="PS50039">
    <property type="entry name" value="FORK_HEAD_3"/>
    <property type="match status" value="1"/>
</dbReference>
<evidence type="ECO:0000256" key="1">
    <source>
        <dbReference type="ARBA" id="ARBA00023125"/>
    </source>
</evidence>
<dbReference type="GO" id="GO:0006357">
    <property type="term" value="P:regulation of transcription by RNA polymerase II"/>
    <property type="evidence" value="ECO:0007669"/>
    <property type="project" value="TreeGrafter"/>
</dbReference>
<dbReference type="GO" id="GO:0003700">
    <property type="term" value="F:DNA-binding transcription factor activity"/>
    <property type="evidence" value="ECO:0007669"/>
    <property type="project" value="InterPro"/>
</dbReference>
<dbReference type="GO" id="GO:0005634">
    <property type="term" value="C:nucleus"/>
    <property type="evidence" value="ECO:0007669"/>
    <property type="project" value="UniProtKB-SubCell"/>
</dbReference>
<feature type="DNA-binding region" description="Fork-head" evidence="3">
    <location>
        <begin position="104"/>
        <end position="181"/>
    </location>
</feature>